<feature type="domain" description="VOC" evidence="1">
    <location>
        <begin position="1"/>
        <end position="110"/>
    </location>
</feature>
<dbReference type="Gene3D" id="3.10.180.10">
    <property type="entry name" value="2,3-Dihydroxybiphenyl 1,2-Dioxygenase, domain 1"/>
    <property type="match status" value="1"/>
</dbReference>
<accession>A0A9D2EHA5</accession>
<proteinExistence type="predicted"/>
<organism evidence="2 3">
    <name type="scientific">Candidatus Ruania gallistercoris</name>
    <dbReference type="NCBI Taxonomy" id="2838746"/>
    <lineage>
        <taxon>Bacteria</taxon>
        <taxon>Bacillati</taxon>
        <taxon>Actinomycetota</taxon>
        <taxon>Actinomycetes</taxon>
        <taxon>Micrococcales</taxon>
        <taxon>Ruaniaceae</taxon>
        <taxon>Ruania</taxon>
    </lineage>
</organism>
<dbReference type="CDD" id="cd06587">
    <property type="entry name" value="VOC"/>
    <property type="match status" value="1"/>
</dbReference>
<protein>
    <submittedName>
        <fullName evidence="2">VOC family protein</fullName>
    </submittedName>
</protein>
<evidence type="ECO:0000259" key="1">
    <source>
        <dbReference type="PROSITE" id="PS51819"/>
    </source>
</evidence>
<gene>
    <name evidence="2" type="ORF">H9815_16355</name>
</gene>
<dbReference type="SUPFAM" id="SSF54593">
    <property type="entry name" value="Glyoxalase/Bleomycin resistance protein/Dihydroxybiphenyl dioxygenase"/>
    <property type="match status" value="1"/>
</dbReference>
<dbReference type="EMBL" id="DXBY01000279">
    <property type="protein sequence ID" value="HIZ37350.1"/>
    <property type="molecule type" value="Genomic_DNA"/>
</dbReference>
<dbReference type="InterPro" id="IPR037523">
    <property type="entry name" value="VOC_core"/>
</dbReference>
<sequence>MLHHVIAQSTVTDLSRAEEWYTTLFDRAPDTRPMPGLIEWYLSDGSGLQVWSEADRAGQSAAVLGETDLDAAATRLAGAGFEHEGPQPGGGARILLLTDPDGNRVVLSGP</sequence>
<dbReference type="Pfam" id="PF00903">
    <property type="entry name" value="Glyoxalase"/>
    <property type="match status" value="1"/>
</dbReference>
<dbReference type="Proteomes" id="UP000824037">
    <property type="component" value="Unassembled WGS sequence"/>
</dbReference>
<reference evidence="2" key="2">
    <citation type="submission" date="2021-04" db="EMBL/GenBank/DDBJ databases">
        <authorList>
            <person name="Gilroy R."/>
        </authorList>
    </citation>
    <scope>NUCLEOTIDE SEQUENCE</scope>
    <source>
        <strain evidence="2">ChiGjej4B4-7305</strain>
    </source>
</reference>
<evidence type="ECO:0000313" key="3">
    <source>
        <dbReference type="Proteomes" id="UP000824037"/>
    </source>
</evidence>
<reference evidence="2" key="1">
    <citation type="journal article" date="2021" name="PeerJ">
        <title>Extensive microbial diversity within the chicken gut microbiome revealed by metagenomics and culture.</title>
        <authorList>
            <person name="Gilroy R."/>
            <person name="Ravi A."/>
            <person name="Getino M."/>
            <person name="Pursley I."/>
            <person name="Horton D.L."/>
            <person name="Alikhan N.F."/>
            <person name="Baker D."/>
            <person name="Gharbi K."/>
            <person name="Hall N."/>
            <person name="Watson M."/>
            <person name="Adriaenssens E.M."/>
            <person name="Foster-Nyarko E."/>
            <person name="Jarju S."/>
            <person name="Secka A."/>
            <person name="Antonio M."/>
            <person name="Oren A."/>
            <person name="Chaudhuri R.R."/>
            <person name="La Ragione R."/>
            <person name="Hildebrand F."/>
            <person name="Pallen M.J."/>
        </authorList>
    </citation>
    <scope>NUCLEOTIDE SEQUENCE</scope>
    <source>
        <strain evidence="2">ChiGjej4B4-7305</strain>
    </source>
</reference>
<evidence type="ECO:0000313" key="2">
    <source>
        <dbReference type="EMBL" id="HIZ37350.1"/>
    </source>
</evidence>
<dbReference type="InterPro" id="IPR029068">
    <property type="entry name" value="Glyas_Bleomycin-R_OHBP_Dase"/>
</dbReference>
<name>A0A9D2EHA5_9MICO</name>
<comment type="caution">
    <text evidence="2">The sequence shown here is derived from an EMBL/GenBank/DDBJ whole genome shotgun (WGS) entry which is preliminary data.</text>
</comment>
<dbReference type="PROSITE" id="PS51819">
    <property type="entry name" value="VOC"/>
    <property type="match status" value="1"/>
</dbReference>
<dbReference type="InterPro" id="IPR004360">
    <property type="entry name" value="Glyas_Fos-R_dOase_dom"/>
</dbReference>
<dbReference type="AlphaFoldDB" id="A0A9D2EHA5"/>